<dbReference type="SUPFAM" id="SSF52540">
    <property type="entry name" value="P-loop containing nucleoside triphosphate hydrolases"/>
    <property type="match status" value="1"/>
</dbReference>
<evidence type="ECO:0000256" key="1">
    <source>
        <dbReference type="ARBA" id="ARBA00004141"/>
    </source>
</evidence>
<dbReference type="Pfam" id="PF00005">
    <property type="entry name" value="ABC_tran"/>
    <property type="match status" value="1"/>
</dbReference>
<keyword evidence="3" id="KW-0813">Transport</keyword>
<evidence type="ECO:0000256" key="2">
    <source>
        <dbReference type="ARBA" id="ARBA00005814"/>
    </source>
</evidence>
<comment type="caution">
    <text evidence="8">The sequence shown here is derived from an EMBL/GenBank/DDBJ whole genome shotgun (WGS) entry which is preliminary data.</text>
</comment>
<keyword evidence="6" id="KW-0472">Membrane</keyword>
<evidence type="ECO:0000256" key="6">
    <source>
        <dbReference type="ARBA" id="ARBA00023136"/>
    </source>
</evidence>
<sequence>MATDVLLLNNRFPDVKVQITPAQPKKLTHLPQRPKVDLAFSNLTYTVRQGKINQNYGKSTMIFRIGRLRSGELCAIMGPSGAGKSTLLNILTGYNSNYTVQTADSAIENRENAYDGYV</sequence>
<dbReference type="EMBL" id="JAPWTJ010001883">
    <property type="protein sequence ID" value="KAJ8969019.1"/>
    <property type="molecule type" value="Genomic_DNA"/>
</dbReference>
<keyword evidence="5" id="KW-1133">Transmembrane helix</keyword>
<dbReference type="Gene3D" id="3.40.50.300">
    <property type="entry name" value="P-loop containing nucleotide triphosphate hydrolases"/>
    <property type="match status" value="1"/>
</dbReference>
<gene>
    <name evidence="8" type="ORF">NQ317_007380</name>
</gene>
<comment type="similarity">
    <text evidence="2">Belongs to the ABC transporter superfamily. ABCG family. Eye pigment precursor importer (TC 3.A.1.204) subfamily.</text>
</comment>
<dbReference type="InterPro" id="IPR027417">
    <property type="entry name" value="P-loop_NTPase"/>
</dbReference>
<comment type="subcellular location">
    <subcellularLocation>
        <location evidence="1">Membrane</location>
        <topology evidence="1">Multi-pass membrane protein</topology>
    </subcellularLocation>
</comment>
<dbReference type="InterPro" id="IPR003439">
    <property type="entry name" value="ABC_transporter-like_ATP-bd"/>
</dbReference>
<evidence type="ECO:0000256" key="4">
    <source>
        <dbReference type="ARBA" id="ARBA00022692"/>
    </source>
</evidence>
<evidence type="ECO:0000256" key="3">
    <source>
        <dbReference type="ARBA" id="ARBA00022448"/>
    </source>
</evidence>
<organism evidence="8 9">
    <name type="scientific">Molorchus minor</name>
    <dbReference type="NCBI Taxonomy" id="1323400"/>
    <lineage>
        <taxon>Eukaryota</taxon>
        <taxon>Metazoa</taxon>
        <taxon>Ecdysozoa</taxon>
        <taxon>Arthropoda</taxon>
        <taxon>Hexapoda</taxon>
        <taxon>Insecta</taxon>
        <taxon>Pterygota</taxon>
        <taxon>Neoptera</taxon>
        <taxon>Endopterygota</taxon>
        <taxon>Coleoptera</taxon>
        <taxon>Polyphaga</taxon>
        <taxon>Cucujiformia</taxon>
        <taxon>Chrysomeloidea</taxon>
        <taxon>Cerambycidae</taxon>
        <taxon>Lamiinae</taxon>
        <taxon>Monochamini</taxon>
        <taxon>Molorchus</taxon>
    </lineage>
</organism>
<keyword evidence="9" id="KW-1185">Reference proteome</keyword>
<proteinExistence type="inferred from homology"/>
<evidence type="ECO:0000313" key="8">
    <source>
        <dbReference type="EMBL" id="KAJ8969019.1"/>
    </source>
</evidence>
<protein>
    <recommendedName>
        <fullName evidence="7">ABC transporter domain-containing protein</fullName>
    </recommendedName>
</protein>
<feature type="domain" description="ABC transporter" evidence="7">
    <location>
        <begin position="68"/>
        <end position="97"/>
    </location>
</feature>
<dbReference type="Proteomes" id="UP001162164">
    <property type="component" value="Unassembled WGS sequence"/>
</dbReference>
<keyword evidence="4" id="KW-0812">Transmembrane</keyword>
<dbReference type="PANTHER" id="PTHR48041:SF6">
    <property type="entry name" value="PROTEIN WHITE-LIKE PROTEIN"/>
    <property type="match status" value="1"/>
</dbReference>
<reference evidence="8" key="1">
    <citation type="journal article" date="2023" name="Insect Mol. Biol.">
        <title>Genome sequencing provides insights into the evolution of gene families encoding plant cell wall-degrading enzymes in longhorned beetles.</title>
        <authorList>
            <person name="Shin N.R."/>
            <person name="Okamura Y."/>
            <person name="Kirsch R."/>
            <person name="Pauchet Y."/>
        </authorList>
    </citation>
    <scope>NUCLEOTIDE SEQUENCE</scope>
    <source>
        <strain evidence="8">MMC_N1</strain>
    </source>
</reference>
<dbReference type="PANTHER" id="PTHR48041">
    <property type="entry name" value="ABC TRANSPORTER G FAMILY MEMBER 28"/>
    <property type="match status" value="1"/>
</dbReference>
<evidence type="ECO:0000313" key="9">
    <source>
        <dbReference type="Proteomes" id="UP001162164"/>
    </source>
</evidence>
<name>A0ABQ9IZE5_9CUCU</name>
<evidence type="ECO:0000259" key="7">
    <source>
        <dbReference type="Pfam" id="PF00005"/>
    </source>
</evidence>
<accession>A0ABQ9IZE5</accession>
<evidence type="ECO:0000256" key="5">
    <source>
        <dbReference type="ARBA" id="ARBA00022989"/>
    </source>
</evidence>
<dbReference type="InterPro" id="IPR050352">
    <property type="entry name" value="ABCG_transporters"/>
</dbReference>